<accession>A0A9X7NX14</accession>
<feature type="compositionally biased region" description="Basic and acidic residues" evidence="1">
    <location>
        <begin position="131"/>
        <end position="149"/>
    </location>
</feature>
<reference evidence="2 3" key="1">
    <citation type="submission" date="2018-02" db="EMBL/GenBank/DDBJ databases">
        <title>Draft genome sequence of Mycobacterium virginiense isolated from mud of a swine farm in Japan.</title>
        <authorList>
            <person name="Ohya K."/>
        </authorList>
    </citation>
    <scope>NUCLEOTIDE SEQUENCE [LARGE SCALE GENOMIC DNA]</scope>
    <source>
        <strain evidence="2 3">GF75</strain>
    </source>
</reference>
<organism evidence="2 3">
    <name type="scientific">Mycolicibacter virginiensis</name>
    <dbReference type="NCBI Taxonomy" id="1795032"/>
    <lineage>
        <taxon>Bacteria</taxon>
        <taxon>Bacillati</taxon>
        <taxon>Actinomycetota</taxon>
        <taxon>Actinomycetes</taxon>
        <taxon>Mycobacteriales</taxon>
        <taxon>Mycobacteriaceae</taxon>
        <taxon>Mycolicibacter</taxon>
    </lineage>
</organism>
<keyword evidence="3" id="KW-1185">Reference proteome</keyword>
<gene>
    <name evidence="2" type="ORF">C5U48_20305</name>
</gene>
<evidence type="ECO:0000313" key="3">
    <source>
        <dbReference type="Proteomes" id="UP000237911"/>
    </source>
</evidence>
<evidence type="ECO:0000256" key="1">
    <source>
        <dbReference type="SAM" id="MobiDB-lite"/>
    </source>
</evidence>
<protein>
    <submittedName>
        <fullName evidence="2">Uncharacterized protein</fullName>
    </submittedName>
</protein>
<dbReference type="Proteomes" id="UP000237911">
    <property type="component" value="Unassembled WGS sequence"/>
</dbReference>
<feature type="region of interest" description="Disordered" evidence="1">
    <location>
        <begin position="123"/>
        <end position="155"/>
    </location>
</feature>
<name>A0A9X7NX14_9MYCO</name>
<proteinExistence type="predicted"/>
<dbReference type="EMBL" id="PUEV01000104">
    <property type="protein sequence ID" value="PQM50469.1"/>
    <property type="molecule type" value="Genomic_DNA"/>
</dbReference>
<comment type="caution">
    <text evidence="2">The sequence shown here is derived from an EMBL/GenBank/DDBJ whole genome shotgun (WGS) entry which is preliminary data.</text>
</comment>
<evidence type="ECO:0000313" key="2">
    <source>
        <dbReference type="EMBL" id="PQM50469.1"/>
    </source>
</evidence>
<sequence>MPTDSEQPVGGLHHVIQRLVQRVGGTALGKERPEQGTGDRCGVFGRRCAEQGSQVILNVLGDVGEAQRAVGQALDVADLVGQLLLQARERRRGEVVPDVGGVGLGGLQDVVPAGRQLHRMGVQGRLGGQGRDGRRGGHRTGSEERDACGDPRGGGTVLHWSPSYVGVTTATGTKGYLKVG</sequence>
<dbReference type="AlphaFoldDB" id="A0A9X7NX14"/>